<evidence type="ECO:0000313" key="2">
    <source>
        <dbReference type="Proteomes" id="UP000509460"/>
    </source>
</evidence>
<organism evidence="1 2">
    <name type="scientific">Enterococcus mundtii</name>
    <dbReference type="NCBI Taxonomy" id="53346"/>
    <lineage>
        <taxon>Bacteria</taxon>
        <taxon>Bacillati</taxon>
        <taxon>Bacillota</taxon>
        <taxon>Bacilli</taxon>
        <taxon>Lactobacillales</taxon>
        <taxon>Enterococcaceae</taxon>
        <taxon>Enterococcus</taxon>
    </lineage>
</organism>
<reference evidence="1 2" key="1">
    <citation type="submission" date="2019-07" db="EMBL/GenBank/DDBJ databases">
        <title>antibiotic susceptibility of plant-derived lactic acid bacteria.</title>
        <authorList>
            <person name="Sugiyama M."/>
            <person name="Noda M."/>
        </authorList>
    </citation>
    <scope>NUCLEOTIDE SEQUENCE [LARGE SCALE GENOMIC DNA]</scope>
    <source>
        <strain evidence="1 2">15-1A</strain>
    </source>
</reference>
<dbReference type="Proteomes" id="UP000509460">
    <property type="component" value="Chromosome"/>
</dbReference>
<name>A0AAI8R9Y9_ENTMU</name>
<evidence type="ECO:0008006" key="3">
    <source>
        <dbReference type="Google" id="ProtNLM"/>
    </source>
</evidence>
<dbReference type="Pfam" id="PF12363">
    <property type="entry name" value="Phage_TAC_12"/>
    <property type="match status" value="1"/>
</dbReference>
<protein>
    <recommendedName>
        <fullName evidence="3">Phage tail protein</fullName>
    </recommendedName>
</protein>
<gene>
    <name evidence="1" type="ORF">EM151A_2404</name>
</gene>
<dbReference type="EMBL" id="AP019810">
    <property type="protein sequence ID" value="BBM15585.1"/>
    <property type="molecule type" value="Genomic_DNA"/>
</dbReference>
<sequence>MEITIKEKVYNFVFGFGFLQEINRRNQVYLDNGVTMNAGVENTVFNLLGGDTETLITALHIANATEKPQISIDDLAEHIAEHEDTDFFTMVFDELKKSVFTKKKATEIEKEMQKFEKRAKVKARKNK</sequence>
<proteinExistence type="predicted"/>
<dbReference type="AlphaFoldDB" id="A0AAI8R9Y9"/>
<dbReference type="InterPro" id="IPR024410">
    <property type="entry name" value="Phage_TAC_12"/>
</dbReference>
<evidence type="ECO:0000313" key="1">
    <source>
        <dbReference type="EMBL" id="BBM15585.1"/>
    </source>
</evidence>
<accession>A0AAI8R9Y9</accession>
<dbReference type="RefSeq" id="WP_178946706.1">
    <property type="nucleotide sequence ID" value="NZ_AP019810.1"/>
</dbReference>